<dbReference type="SMART" id="SM00450">
    <property type="entry name" value="RHOD"/>
    <property type="match status" value="1"/>
</dbReference>
<dbReference type="InterPro" id="IPR027396">
    <property type="entry name" value="DsrEFH-like"/>
</dbReference>
<dbReference type="InterPro" id="IPR036873">
    <property type="entry name" value="Rhodanese-like_dom_sf"/>
</dbReference>
<organism evidence="2 4">
    <name type="scientific">Jeotgalicoccus coquinae</name>
    <dbReference type="NCBI Taxonomy" id="709509"/>
    <lineage>
        <taxon>Bacteria</taxon>
        <taxon>Bacillati</taxon>
        <taxon>Bacillota</taxon>
        <taxon>Bacilli</taxon>
        <taxon>Bacillales</taxon>
        <taxon>Staphylococcaceae</taxon>
        <taxon>Jeotgalicoccus</taxon>
    </lineage>
</organism>
<comment type="caution">
    <text evidence="2">The sequence shown here is derived from an EMBL/GenBank/DDBJ whole genome shotgun (WGS) entry which is preliminary data.</text>
</comment>
<dbReference type="Gene3D" id="3.40.250.10">
    <property type="entry name" value="Rhodanese-like domain"/>
    <property type="match status" value="1"/>
</dbReference>
<dbReference type="InterPro" id="IPR032836">
    <property type="entry name" value="DsrE2-like"/>
</dbReference>
<dbReference type="InterPro" id="IPR036868">
    <property type="entry name" value="TusA-like_sf"/>
</dbReference>
<dbReference type="Proteomes" id="UP000534001">
    <property type="component" value="Unassembled WGS sequence"/>
</dbReference>
<dbReference type="PROSITE" id="PS50206">
    <property type="entry name" value="RHODANESE_3"/>
    <property type="match status" value="1"/>
</dbReference>
<dbReference type="Gene3D" id="3.40.1260.10">
    <property type="entry name" value="DsrEFH-like"/>
    <property type="match status" value="1"/>
</dbReference>
<dbReference type="SUPFAM" id="SSF52821">
    <property type="entry name" value="Rhodanese/Cell cycle control phosphatase"/>
    <property type="match status" value="1"/>
</dbReference>
<keyword evidence="2" id="KW-0808">Transferase</keyword>
<feature type="domain" description="Rhodanese" evidence="1">
    <location>
        <begin position="15"/>
        <end position="102"/>
    </location>
</feature>
<dbReference type="Pfam" id="PF00581">
    <property type="entry name" value="Rhodanese"/>
    <property type="match status" value="1"/>
</dbReference>
<evidence type="ECO:0000259" key="1">
    <source>
        <dbReference type="PROSITE" id="PS50206"/>
    </source>
</evidence>
<dbReference type="PANTHER" id="PTHR34655">
    <property type="entry name" value="CONSERVED WITHIN P. AEROPHILUM"/>
    <property type="match status" value="1"/>
</dbReference>
<dbReference type="RefSeq" id="WP_184283623.1">
    <property type="nucleotide sequence ID" value="NZ_BMCO01000002.1"/>
</dbReference>
<protein>
    <submittedName>
        <fullName evidence="3">Peroxiredoxin family protein/rhodanese-related sulfurtransferase/TusA-related sulfurtransferase</fullName>
    </submittedName>
    <submittedName>
        <fullName evidence="2">Thiosulfate sulfurtransferase GlpE</fullName>
    </submittedName>
</protein>
<keyword evidence="5" id="KW-1185">Reference proteome</keyword>
<dbReference type="EMBL" id="JACHFF010000002">
    <property type="protein sequence ID" value="MBB6423736.1"/>
    <property type="molecule type" value="Genomic_DNA"/>
</dbReference>
<proteinExistence type="predicted"/>
<dbReference type="PANTHER" id="PTHR34655:SF2">
    <property type="entry name" value="PEROXIREDOXIN FAMILY PROTEIN"/>
    <property type="match status" value="1"/>
</dbReference>
<gene>
    <name evidence="2" type="primary">glpE_1</name>
    <name evidence="3" type="ORF">HNR41_001708</name>
    <name evidence="2" type="ORF">JEOCOQ751_00071</name>
</gene>
<reference evidence="2 4" key="1">
    <citation type="submission" date="2020-07" db="EMBL/GenBank/DDBJ databases">
        <authorList>
            <person name="Criscuolo A."/>
        </authorList>
    </citation>
    <scope>NUCLEOTIDE SEQUENCE [LARGE SCALE GENOMIC DNA]</scope>
    <source>
        <strain evidence="2">CIP111751</strain>
    </source>
</reference>
<accession>A0A6V7R0Q8</accession>
<evidence type="ECO:0000313" key="4">
    <source>
        <dbReference type="Proteomes" id="UP000534001"/>
    </source>
</evidence>
<reference evidence="3 5" key="2">
    <citation type="submission" date="2020-08" db="EMBL/GenBank/DDBJ databases">
        <title>Genomic Encyclopedia of Type Strains, Phase IV (KMG-IV): sequencing the most valuable type-strain genomes for metagenomic binning, comparative biology and taxonomic classification.</title>
        <authorList>
            <person name="Goeker M."/>
        </authorList>
    </citation>
    <scope>NUCLEOTIDE SEQUENCE [LARGE SCALE GENOMIC DNA]</scope>
    <source>
        <strain evidence="3 5">DSM 22419</strain>
    </source>
</reference>
<dbReference type="EMBL" id="CAJEWA010000004">
    <property type="protein sequence ID" value="CAD2070900.1"/>
    <property type="molecule type" value="Genomic_DNA"/>
</dbReference>
<dbReference type="SUPFAM" id="SSF64307">
    <property type="entry name" value="SirA-like"/>
    <property type="match status" value="1"/>
</dbReference>
<dbReference type="AlphaFoldDB" id="A0A6V7R0Q8"/>
<dbReference type="GO" id="GO:0016740">
    <property type="term" value="F:transferase activity"/>
    <property type="evidence" value="ECO:0007669"/>
    <property type="project" value="UniProtKB-KW"/>
</dbReference>
<dbReference type="Pfam" id="PF13686">
    <property type="entry name" value="DrsE_2"/>
    <property type="match status" value="1"/>
</dbReference>
<dbReference type="Pfam" id="PF01206">
    <property type="entry name" value="TusA"/>
    <property type="match status" value="1"/>
</dbReference>
<name>A0A6V7R0Q8_9STAP</name>
<dbReference type="InterPro" id="IPR001455">
    <property type="entry name" value="TusA-like"/>
</dbReference>
<dbReference type="Proteomes" id="UP000545588">
    <property type="component" value="Unassembled WGS sequence"/>
</dbReference>
<evidence type="ECO:0000313" key="5">
    <source>
        <dbReference type="Proteomes" id="UP000545588"/>
    </source>
</evidence>
<evidence type="ECO:0000313" key="3">
    <source>
        <dbReference type="EMBL" id="MBB6423736.1"/>
    </source>
</evidence>
<dbReference type="SUPFAM" id="SSF75169">
    <property type="entry name" value="DsrEFH-like"/>
    <property type="match status" value="1"/>
</dbReference>
<evidence type="ECO:0000313" key="2">
    <source>
        <dbReference type="EMBL" id="CAD2070900.1"/>
    </source>
</evidence>
<dbReference type="Gene3D" id="3.30.110.40">
    <property type="entry name" value="TusA-like domain"/>
    <property type="match status" value="1"/>
</dbReference>
<dbReference type="InterPro" id="IPR001763">
    <property type="entry name" value="Rhodanese-like_dom"/>
</dbReference>
<sequence>MTKNNYHMNDADELLNKGEFLLDVRETFEYELGHIESSKHISLTELEQRINELPKDKTIYTYCKSGRRSQTAADLLNANGFDAISLEGGFSSYTGKFSSTDTEEVISPVENNSNIDDDRIMIAAHGLQCPGPLLKVNEVMNGLETGKQMEITVTDHGFCTDVEAWAKKHGHAILKNEVSADEVTVVLEKKAPSAVEGHQMVETQDGATIVVFSGDMDKALASFIIAAGAKSMGKEVTMFFTFWGLNIIKDPNAPKRNKKGLDKMFSMMMPKSASKLPISKMNMLGMGSKMIQHVMKKKKVDALSEMIEKADKLGVKMIACTMSMDIMAVEKEELLPNIQFGGVGTYLGDAENGNLNLFI</sequence>